<evidence type="ECO:0000256" key="1">
    <source>
        <dbReference type="ARBA" id="ARBA00022485"/>
    </source>
</evidence>
<dbReference type="SUPFAM" id="SSF51905">
    <property type="entry name" value="FAD/NAD(P)-binding domain"/>
    <property type="match status" value="1"/>
</dbReference>
<dbReference type="GO" id="GO:0046872">
    <property type="term" value="F:metal ion binding"/>
    <property type="evidence" value="ECO:0007669"/>
    <property type="project" value="UniProtKB-KW"/>
</dbReference>
<keyword evidence="5" id="KW-0411">Iron-sulfur</keyword>
<evidence type="ECO:0000256" key="2">
    <source>
        <dbReference type="ARBA" id="ARBA00022723"/>
    </source>
</evidence>
<dbReference type="RefSeq" id="WP_073079867.1">
    <property type="nucleotide sequence ID" value="NZ_FQXV01000009.1"/>
</dbReference>
<dbReference type="InterPro" id="IPR039650">
    <property type="entry name" value="HdrA-like"/>
</dbReference>
<evidence type="ECO:0000256" key="4">
    <source>
        <dbReference type="ARBA" id="ARBA00023004"/>
    </source>
</evidence>
<dbReference type="EMBL" id="FQXV01000009">
    <property type="protein sequence ID" value="SHI13380.1"/>
    <property type="molecule type" value="Genomic_DNA"/>
</dbReference>
<dbReference type="Proteomes" id="UP000183995">
    <property type="component" value="Unassembled WGS sequence"/>
</dbReference>
<dbReference type="OrthoDB" id="9759982at2"/>
<keyword evidence="4" id="KW-0408">Iron</keyword>
<dbReference type="GO" id="GO:0016491">
    <property type="term" value="F:oxidoreductase activity"/>
    <property type="evidence" value="ECO:0007669"/>
    <property type="project" value="UniProtKB-KW"/>
</dbReference>
<dbReference type="PANTHER" id="PTHR43498:SF1">
    <property type="entry name" value="COB--COM HETERODISULFIDE REDUCTASE IRON-SULFUR SUBUNIT A"/>
    <property type="match status" value="1"/>
</dbReference>
<dbReference type="Gene3D" id="3.50.50.60">
    <property type="entry name" value="FAD/NAD(P)-binding domain"/>
    <property type="match status" value="1"/>
</dbReference>
<keyword evidence="3" id="KW-0560">Oxidoreductase</keyword>
<evidence type="ECO:0000313" key="7">
    <source>
        <dbReference type="Proteomes" id="UP000183995"/>
    </source>
</evidence>
<sequence length="507" mass="54830">MTNTSGFFTDVLVVGGGVAGAAAAITAARKGARTMIVDSAQSMGGLATNGYVTGIAGVNEGICKEWLDRLAADGDAVIRPHLPVIDPDKGKLMLERMMVESGCRILYGTTALDAVLEDGVVRGAVCHGKSGKFEIAAKLVIDGTGDGDVAVSAGAPFELGSPHDAGLNMSTTLAFRMANVDLQAYYEANFKWRESAGRDRLTKSFGLLQDLEEQAVSNGDLPFVVFPTALIYQVPKTEITDADITVMTTHSFYTRNTDTEDLTRQILEQHNQMVWLERFFKKYVPGFTRARVTGIANMHGVRDSRRILGEYILKDTDVAAGARFEDGIARFPEFFDTHHPTSRRLGFLRHIHVTAPLPGAVCREAQCSEEMHPFGRPAGLEARVDPKGYSEIPYRSLVPLKAENLLVVGRCVSAEFNAQAAVRIIAPSMGTGQAAGIAAALCLKTGLTPRQLDGRRVRQAMIDDGVPLDRPFTGHWGAVQNFEGEHVVLTGDFIGFRQQDGSIVTAM</sequence>
<evidence type="ECO:0000256" key="5">
    <source>
        <dbReference type="ARBA" id="ARBA00023014"/>
    </source>
</evidence>
<keyword evidence="7" id="KW-1185">Reference proteome</keyword>
<gene>
    <name evidence="6" type="ORF">SAMN02745823_02684</name>
</gene>
<dbReference type="PANTHER" id="PTHR43498">
    <property type="entry name" value="FERREDOXIN:COB-COM HETERODISULFIDE REDUCTASE SUBUNIT A"/>
    <property type="match status" value="1"/>
</dbReference>
<protein>
    <submittedName>
        <fullName evidence="6">FAD dependent oxidoreductase</fullName>
    </submittedName>
</protein>
<organism evidence="6 7">
    <name type="scientific">Sporobacter termitidis DSM 10068</name>
    <dbReference type="NCBI Taxonomy" id="1123282"/>
    <lineage>
        <taxon>Bacteria</taxon>
        <taxon>Bacillati</taxon>
        <taxon>Bacillota</taxon>
        <taxon>Clostridia</taxon>
        <taxon>Eubacteriales</taxon>
        <taxon>Oscillospiraceae</taxon>
        <taxon>Sporobacter</taxon>
    </lineage>
</organism>
<evidence type="ECO:0000313" key="6">
    <source>
        <dbReference type="EMBL" id="SHI13380.1"/>
    </source>
</evidence>
<evidence type="ECO:0000256" key="3">
    <source>
        <dbReference type="ARBA" id="ARBA00023002"/>
    </source>
</evidence>
<reference evidence="6 7" key="1">
    <citation type="submission" date="2016-11" db="EMBL/GenBank/DDBJ databases">
        <authorList>
            <person name="Jaros S."/>
            <person name="Januszkiewicz K."/>
            <person name="Wedrychowicz H."/>
        </authorList>
    </citation>
    <scope>NUCLEOTIDE SEQUENCE [LARGE SCALE GENOMIC DNA]</scope>
    <source>
        <strain evidence="6 7">DSM 10068</strain>
    </source>
</reference>
<dbReference type="GO" id="GO:0051539">
    <property type="term" value="F:4 iron, 4 sulfur cluster binding"/>
    <property type="evidence" value="ECO:0007669"/>
    <property type="project" value="UniProtKB-KW"/>
</dbReference>
<dbReference type="Pfam" id="PF12831">
    <property type="entry name" value="FAD_oxidored"/>
    <property type="match status" value="1"/>
</dbReference>
<keyword evidence="1" id="KW-0004">4Fe-4S</keyword>
<dbReference type="InterPro" id="IPR036188">
    <property type="entry name" value="FAD/NAD-bd_sf"/>
</dbReference>
<name>A0A1M5YN57_9FIRM</name>
<proteinExistence type="predicted"/>
<dbReference type="AlphaFoldDB" id="A0A1M5YN57"/>
<keyword evidence="2" id="KW-0479">Metal-binding</keyword>
<dbReference type="STRING" id="1123282.SAMN02745823_02684"/>
<accession>A0A1M5YN57</accession>